<dbReference type="GO" id="GO:0005801">
    <property type="term" value="C:cis-Golgi network"/>
    <property type="evidence" value="ECO:0007669"/>
    <property type="project" value="InterPro"/>
</dbReference>
<dbReference type="EMBL" id="CP031039">
    <property type="protein sequence ID" value="QDZ22008.1"/>
    <property type="molecule type" value="Genomic_DNA"/>
</dbReference>
<evidence type="ECO:0000313" key="13">
    <source>
        <dbReference type="EMBL" id="QDZ22008.1"/>
    </source>
</evidence>
<evidence type="ECO:0000256" key="6">
    <source>
        <dbReference type="ARBA" id="ARBA00023034"/>
    </source>
</evidence>
<evidence type="ECO:0000256" key="1">
    <source>
        <dbReference type="ARBA" id="ARBA00004395"/>
    </source>
</evidence>
<evidence type="ECO:0000256" key="5">
    <source>
        <dbReference type="ARBA" id="ARBA00022927"/>
    </source>
</evidence>
<dbReference type="InterPro" id="IPR048320">
    <property type="entry name" value="COG3_N"/>
</dbReference>
<comment type="subcellular location">
    <subcellularLocation>
        <location evidence="1">Golgi apparatus membrane</location>
        <topology evidence="1">Peripheral membrane protein</topology>
    </subcellularLocation>
</comment>
<proteinExistence type="inferred from homology"/>
<comment type="similarity">
    <text evidence="2">Belongs to the COG3 family.</text>
</comment>
<feature type="domain" description="Conserved oligomeric Golgi complex subunit 3 N-terminal" evidence="11">
    <location>
        <begin position="115"/>
        <end position="257"/>
    </location>
</feature>
<feature type="compositionally biased region" description="Polar residues" evidence="10">
    <location>
        <begin position="1"/>
        <end position="13"/>
    </location>
</feature>
<sequence>MATTTSAAANVAQTWERKGEAPLSTQQQEVLDLLSQPCSRYPFTSGSRDDKQVGKPDSSASTTARASEAAGGGTTLEEKIAASETQVFSSSEEFYKWFADVETMYLSVSERKYAEYAENLKGHSASLARIVKQIDDALAQYDNLKLEQLKVRSKTQSVQAQCKRLSREREQLEEFASAVKSKLDFFDELQRIGDQLNSRQQEGSAEDYIDSLGKIDDCIAYLASNTQYVDSSSYLTKYRTLQHKALGSVRQFVCTAFSKATEEVQGAQDRSKAEAEAGNKASSSSTGIESALLYVKFKAAVPDLQKIIGAIQVRLNRQDYARLMHDIQRFYSEKRVEILSEAVEEHLVNYQSSNELPMLLRLGCAYLIQVTQMEYQLYRYFFPSFDPEALKLVITPLCTILYEIVRPYFIAMYDVSGLCGIVNILKTEIIEEQFSGPKGESLAAMRPVIEEILADVQERLVYSMQHYIRDEIAYYAPTQEDLQVDTMAKGKEMDRENGDGETPGEAKDGEKDQEEGPSNLYPAVQNTLLCLVKTYGCLELQTFGGLAQEAIQYCTDSCIVASQEIAKSTGLLNSQLFLIKNLLALREQLSLFDVDFGSDETELDFSHMRDHMRRILRGESSLFALGSSNAVFQLLGNARPRINKMRLDSKKELEKRLKTCCESYIMGVTKLSVDPMLSFITKVTATRVASSRKALKDHAFATPSKLTEIVKTVNEALEGTLPEAITKMRRYLDNPNTHSVLMKPIKSNIAEAHGQIAHLLESEYDAETIEMVPLMEPAKLQGLMEGF</sequence>
<evidence type="ECO:0000259" key="12">
    <source>
        <dbReference type="Pfam" id="PF20671"/>
    </source>
</evidence>
<dbReference type="GO" id="GO:0007030">
    <property type="term" value="P:Golgi organization"/>
    <property type="evidence" value="ECO:0007669"/>
    <property type="project" value="TreeGrafter"/>
</dbReference>
<dbReference type="STRING" id="1764295.A0A5B8MMX2"/>
<name>A0A5B8MMX2_9CHLO</name>
<feature type="compositionally biased region" description="Low complexity" evidence="10">
    <location>
        <begin position="58"/>
        <end position="69"/>
    </location>
</feature>
<evidence type="ECO:0000256" key="9">
    <source>
        <dbReference type="SAM" id="Coils"/>
    </source>
</evidence>
<dbReference type="Pfam" id="PF20671">
    <property type="entry name" value="COG3_C"/>
    <property type="match status" value="1"/>
</dbReference>
<evidence type="ECO:0000256" key="10">
    <source>
        <dbReference type="SAM" id="MobiDB-lite"/>
    </source>
</evidence>
<keyword evidence="7" id="KW-0472">Membrane</keyword>
<keyword evidence="14" id="KW-1185">Reference proteome</keyword>
<organism evidence="13 14">
    <name type="scientific">Chloropicon primus</name>
    <dbReference type="NCBI Taxonomy" id="1764295"/>
    <lineage>
        <taxon>Eukaryota</taxon>
        <taxon>Viridiplantae</taxon>
        <taxon>Chlorophyta</taxon>
        <taxon>Chloropicophyceae</taxon>
        <taxon>Chloropicales</taxon>
        <taxon>Chloropicaceae</taxon>
        <taxon>Chloropicon</taxon>
    </lineage>
</organism>
<keyword evidence="5" id="KW-0653">Protein transport</keyword>
<dbReference type="InterPro" id="IPR007265">
    <property type="entry name" value="COG_su3"/>
</dbReference>
<evidence type="ECO:0000256" key="7">
    <source>
        <dbReference type="ARBA" id="ARBA00023136"/>
    </source>
</evidence>
<protein>
    <recommendedName>
        <fullName evidence="3">Conserved oligomeric Golgi complex subunit 3</fullName>
    </recommendedName>
    <alternativeName>
        <fullName evidence="8">Component of oligomeric Golgi complex 3</fullName>
    </alternativeName>
</protein>
<dbReference type="GO" id="GO:0006886">
    <property type="term" value="P:intracellular protein transport"/>
    <property type="evidence" value="ECO:0007669"/>
    <property type="project" value="InterPro"/>
</dbReference>
<gene>
    <name evidence="13" type="ORF">A3770_06p45260</name>
</gene>
<dbReference type="InterPro" id="IPR016159">
    <property type="entry name" value="Cullin_repeat-like_dom_sf"/>
</dbReference>
<dbReference type="OrthoDB" id="296793at2759"/>
<evidence type="ECO:0000256" key="4">
    <source>
        <dbReference type="ARBA" id="ARBA00022448"/>
    </source>
</evidence>
<feature type="coiled-coil region" evidence="9">
    <location>
        <begin position="127"/>
        <end position="182"/>
    </location>
</feature>
<feature type="domain" description="Conserved oligomeric Golgi complex subunit 3 C-terminal" evidence="12">
    <location>
        <begin position="290"/>
        <end position="608"/>
    </location>
</feature>
<keyword evidence="9" id="KW-0175">Coiled coil</keyword>
<dbReference type="GO" id="GO:0017119">
    <property type="term" value="C:Golgi transport complex"/>
    <property type="evidence" value="ECO:0007669"/>
    <property type="project" value="TreeGrafter"/>
</dbReference>
<dbReference type="PANTHER" id="PTHR13302:SF8">
    <property type="entry name" value="CONSERVED OLIGOMERIC GOLGI COMPLEX SUBUNIT 3"/>
    <property type="match status" value="1"/>
</dbReference>
<feature type="region of interest" description="Disordered" evidence="10">
    <location>
        <begin position="490"/>
        <end position="518"/>
    </location>
</feature>
<dbReference type="GO" id="GO:0006891">
    <property type="term" value="P:intra-Golgi vesicle-mediated transport"/>
    <property type="evidence" value="ECO:0007669"/>
    <property type="project" value="TreeGrafter"/>
</dbReference>
<dbReference type="PANTHER" id="PTHR13302">
    <property type="entry name" value="CONSERVED OLIGOMERIC GOLGI COMPLEX COMPONENT 3"/>
    <property type="match status" value="1"/>
</dbReference>
<dbReference type="Pfam" id="PF04136">
    <property type="entry name" value="COG3_N"/>
    <property type="match status" value="1"/>
</dbReference>
<evidence type="ECO:0000256" key="2">
    <source>
        <dbReference type="ARBA" id="ARBA00009936"/>
    </source>
</evidence>
<feature type="region of interest" description="Disordered" evidence="10">
    <location>
        <begin position="41"/>
        <end position="74"/>
    </location>
</feature>
<evidence type="ECO:0000313" key="14">
    <source>
        <dbReference type="Proteomes" id="UP000316726"/>
    </source>
</evidence>
<keyword evidence="6" id="KW-0333">Golgi apparatus</keyword>
<feature type="compositionally biased region" description="Basic and acidic residues" evidence="10">
    <location>
        <begin position="490"/>
        <end position="510"/>
    </location>
</feature>
<dbReference type="InterPro" id="IPR048685">
    <property type="entry name" value="COG3_C"/>
</dbReference>
<reference evidence="13 14" key="1">
    <citation type="submission" date="2018-07" db="EMBL/GenBank/DDBJ databases">
        <title>The complete nuclear genome of the prasinophyte Chloropicon primus (CCMP1205).</title>
        <authorList>
            <person name="Pombert J.-F."/>
            <person name="Otis C."/>
            <person name="Turmel M."/>
            <person name="Lemieux C."/>
        </authorList>
    </citation>
    <scope>NUCLEOTIDE SEQUENCE [LARGE SCALE GENOMIC DNA]</scope>
    <source>
        <strain evidence="13 14">CCMP1205</strain>
    </source>
</reference>
<dbReference type="GO" id="GO:0000139">
    <property type="term" value="C:Golgi membrane"/>
    <property type="evidence" value="ECO:0007669"/>
    <property type="project" value="UniProtKB-SubCell"/>
</dbReference>
<dbReference type="AlphaFoldDB" id="A0A5B8MMX2"/>
<evidence type="ECO:0000256" key="3">
    <source>
        <dbReference type="ARBA" id="ARBA00020976"/>
    </source>
</evidence>
<keyword evidence="4" id="KW-0813">Transport</keyword>
<dbReference type="Proteomes" id="UP000316726">
    <property type="component" value="Chromosome 6"/>
</dbReference>
<evidence type="ECO:0000256" key="8">
    <source>
        <dbReference type="ARBA" id="ARBA00031339"/>
    </source>
</evidence>
<evidence type="ECO:0000259" key="11">
    <source>
        <dbReference type="Pfam" id="PF04136"/>
    </source>
</evidence>
<accession>A0A5B8MMX2</accession>
<dbReference type="SUPFAM" id="SSF74788">
    <property type="entry name" value="Cullin repeat-like"/>
    <property type="match status" value="1"/>
</dbReference>
<feature type="region of interest" description="Disordered" evidence="10">
    <location>
        <begin position="1"/>
        <end position="27"/>
    </location>
</feature>